<reference evidence="2 3" key="1">
    <citation type="submission" date="2023-07" db="EMBL/GenBank/DDBJ databases">
        <authorList>
            <person name="Girao M."/>
            <person name="Carvalho M.F."/>
        </authorList>
    </citation>
    <scope>NUCLEOTIDE SEQUENCE [LARGE SCALE GENOMIC DNA]</scope>
    <source>
        <strain evidence="2 3">66/93</strain>
    </source>
</reference>
<gene>
    <name evidence="2" type="ORF">Q8A49_07455</name>
</gene>
<accession>A0ABU7KM16</accession>
<feature type="domain" description="HTH cro/C1-type" evidence="1">
    <location>
        <begin position="20"/>
        <end position="76"/>
    </location>
</feature>
<evidence type="ECO:0000313" key="3">
    <source>
        <dbReference type="Proteomes" id="UP001348641"/>
    </source>
</evidence>
<comment type="caution">
    <text evidence="2">The sequence shown here is derived from an EMBL/GenBank/DDBJ whole genome shotgun (WGS) entry which is preliminary data.</text>
</comment>
<dbReference type="Gene3D" id="1.10.260.40">
    <property type="entry name" value="lambda repressor-like DNA-binding domains"/>
    <property type="match status" value="1"/>
</dbReference>
<dbReference type="CDD" id="cd00093">
    <property type="entry name" value="HTH_XRE"/>
    <property type="match status" value="1"/>
</dbReference>
<dbReference type="Pfam" id="PF01381">
    <property type="entry name" value="HTH_3"/>
    <property type="match status" value="1"/>
</dbReference>
<evidence type="ECO:0000259" key="1">
    <source>
        <dbReference type="PROSITE" id="PS50943"/>
    </source>
</evidence>
<protein>
    <submittedName>
        <fullName evidence="2">Helix-turn-helix transcriptional regulator</fullName>
    </submittedName>
</protein>
<dbReference type="InterPro" id="IPR010982">
    <property type="entry name" value="Lambda_DNA-bd_dom_sf"/>
</dbReference>
<dbReference type="InterPro" id="IPR001387">
    <property type="entry name" value="Cro/C1-type_HTH"/>
</dbReference>
<sequence length="102" mass="10681">MTAYQSGRMGPVGRMAAARIRALRERNGLTREQLAAKLNGALSVEAIRARELRHTSITVDDLVVIAEALGAPVAELLNPESCTTCSGAPPPGFTCQTCGATT</sequence>
<organism evidence="2 3">
    <name type="scientific">Nocardiopsis tropica</name>
    <dbReference type="NCBI Taxonomy" id="109330"/>
    <lineage>
        <taxon>Bacteria</taxon>
        <taxon>Bacillati</taxon>
        <taxon>Actinomycetota</taxon>
        <taxon>Actinomycetes</taxon>
        <taxon>Streptosporangiales</taxon>
        <taxon>Nocardiopsidaceae</taxon>
        <taxon>Nocardiopsis</taxon>
    </lineage>
</organism>
<dbReference type="SMART" id="SM00530">
    <property type="entry name" value="HTH_XRE"/>
    <property type="match status" value="1"/>
</dbReference>
<dbReference type="SUPFAM" id="SSF47413">
    <property type="entry name" value="lambda repressor-like DNA-binding domains"/>
    <property type="match status" value="1"/>
</dbReference>
<dbReference type="Proteomes" id="UP001348641">
    <property type="component" value="Unassembled WGS sequence"/>
</dbReference>
<dbReference type="PROSITE" id="PS50943">
    <property type="entry name" value="HTH_CROC1"/>
    <property type="match status" value="1"/>
</dbReference>
<dbReference type="EMBL" id="JAUUCC010000013">
    <property type="protein sequence ID" value="MEE2050329.1"/>
    <property type="molecule type" value="Genomic_DNA"/>
</dbReference>
<proteinExistence type="predicted"/>
<evidence type="ECO:0000313" key="2">
    <source>
        <dbReference type="EMBL" id="MEE2050329.1"/>
    </source>
</evidence>
<dbReference type="RefSeq" id="WP_330157554.1">
    <property type="nucleotide sequence ID" value="NZ_BAAAJA010000059.1"/>
</dbReference>
<name>A0ABU7KM16_9ACTN</name>